<dbReference type="PANTHER" id="PTHR46224">
    <property type="entry name" value="ANKYRIN REPEAT FAMILY PROTEIN"/>
    <property type="match status" value="1"/>
</dbReference>
<dbReference type="EMBL" id="CAJOBA010001011">
    <property type="protein sequence ID" value="CAF3570569.1"/>
    <property type="molecule type" value="Genomic_DNA"/>
</dbReference>
<dbReference type="Proteomes" id="UP000682733">
    <property type="component" value="Unassembled WGS sequence"/>
</dbReference>
<dbReference type="AlphaFoldDB" id="A0A813TQV6"/>
<dbReference type="InterPro" id="IPR036770">
    <property type="entry name" value="Ankyrin_rpt-contain_sf"/>
</dbReference>
<dbReference type="EMBL" id="CAJNOQ010000538">
    <property type="protein sequence ID" value="CAF0812639.1"/>
    <property type="molecule type" value="Genomic_DNA"/>
</dbReference>
<sequence>MGSQSCEVTWSQVESPDVVYSEEFIIRSRADAFAFATKHEKLIVLPLLKALDFPINGFNNSRITALIVAIRRSDKIFVEKLIELGADINHAVRSFTIIPLLEAYVMCRKRKDFVGELFEMSKDIFHLLLKHGANPNIYNPQHLWLVHLILIDGEMDLLYSLIEYGVDLSVVTPLHRKNLLHLTCELTTKKPAYSTDIALQMCRLLIHKRVDMNHRDFCHETPLLCTLHGGGNLSLAHELLVEGTSLDLRNNFGNTFLTRAIHYALYDHAKMAIYAGALLRANQCCFRTPTVKTYDNTLLMNAIYDYERFVKFYETYLNTPRKLKDIARLTIRKQLPCPISVAVTDLNERLPQSLIKYLLLDEMKHILQLDIKI</sequence>
<dbReference type="Gene3D" id="1.25.40.20">
    <property type="entry name" value="Ankyrin repeat-containing domain"/>
    <property type="match status" value="1"/>
</dbReference>
<comment type="caution">
    <text evidence="3">The sequence shown here is derived from an EMBL/GenBank/DDBJ whole genome shotgun (WGS) entry which is preliminary data.</text>
</comment>
<reference evidence="3" key="1">
    <citation type="submission" date="2021-02" db="EMBL/GenBank/DDBJ databases">
        <authorList>
            <person name="Nowell W R."/>
        </authorList>
    </citation>
    <scope>NUCLEOTIDE SEQUENCE</scope>
</reference>
<dbReference type="EMBL" id="CAJNOK010001011">
    <property type="protein sequence ID" value="CAF0788167.1"/>
    <property type="molecule type" value="Genomic_DNA"/>
</dbReference>
<protein>
    <recommendedName>
        <fullName evidence="1">SOCS box domain-containing protein</fullName>
    </recommendedName>
</protein>
<dbReference type="InterPro" id="IPR002110">
    <property type="entry name" value="Ankyrin_rpt"/>
</dbReference>
<dbReference type="SMART" id="SM00248">
    <property type="entry name" value="ANK"/>
    <property type="match status" value="6"/>
</dbReference>
<dbReference type="OrthoDB" id="1601181at2759"/>
<feature type="domain" description="SOCS box" evidence="1">
    <location>
        <begin position="319"/>
        <end position="359"/>
    </location>
</feature>
<accession>A0A813TQV6</accession>
<dbReference type="InterPro" id="IPR001496">
    <property type="entry name" value="SOCS_box"/>
</dbReference>
<name>A0A813TQV6_9BILA</name>
<evidence type="ECO:0000313" key="3">
    <source>
        <dbReference type="EMBL" id="CAF0812639.1"/>
    </source>
</evidence>
<evidence type="ECO:0000259" key="1">
    <source>
        <dbReference type="Pfam" id="PF07525"/>
    </source>
</evidence>
<dbReference type="PANTHER" id="PTHR46224:SF64">
    <property type="entry name" value="IQ MOTIF AND ANKYRIN REPEAT DOMAIN-CONTAINING PROTEIN 1"/>
    <property type="match status" value="1"/>
</dbReference>
<dbReference type="Proteomes" id="UP000681722">
    <property type="component" value="Unassembled WGS sequence"/>
</dbReference>
<gene>
    <name evidence="3" type="ORF">GPM918_LOCUS4115</name>
    <name evidence="2" type="ORF">OVA965_LOCUS3991</name>
    <name evidence="5" type="ORF">SRO942_LOCUS4115</name>
    <name evidence="4" type="ORF">TMI583_LOCUS3989</name>
</gene>
<dbReference type="Pfam" id="PF07525">
    <property type="entry name" value="SOCS_box"/>
    <property type="match status" value="1"/>
</dbReference>
<dbReference type="Proteomes" id="UP000677228">
    <property type="component" value="Unassembled WGS sequence"/>
</dbReference>
<dbReference type="EMBL" id="CAJOBC010000538">
    <property type="protein sequence ID" value="CAF3598420.1"/>
    <property type="molecule type" value="Genomic_DNA"/>
</dbReference>
<organism evidence="3 6">
    <name type="scientific">Didymodactylos carnosus</name>
    <dbReference type="NCBI Taxonomy" id="1234261"/>
    <lineage>
        <taxon>Eukaryota</taxon>
        <taxon>Metazoa</taxon>
        <taxon>Spiralia</taxon>
        <taxon>Gnathifera</taxon>
        <taxon>Rotifera</taxon>
        <taxon>Eurotatoria</taxon>
        <taxon>Bdelloidea</taxon>
        <taxon>Philodinida</taxon>
        <taxon>Philodinidae</taxon>
        <taxon>Didymodactylos</taxon>
    </lineage>
</organism>
<dbReference type="Proteomes" id="UP000663829">
    <property type="component" value="Unassembled WGS sequence"/>
</dbReference>
<dbReference type="InterPro" id="IPR051616">
    <property type="entry name" value="Cul2-RING_E3_ligase_SR"/>
</dbReference>
<evidence type="ECO:0000313" key="6">
    <source>
        <dbReference type="Proteomes" id="UP000663829"/>
    </source>
</evidence>
<keyword evidence="6" id="KW-1185">Reference proteome</keyword>
<evidence type="ECO:0000313" key="2">
    <source>
        <dbReference type="EMBL" id="CAF0788167.1"/>
    </source>
</evidence>
<evidence type="ECO:0000313" key="4">
    <source>
        <dbReference type="EMBL" id="CAF3570569.1"/>
    </source>
</evidence>
<dbReference type="SUPFAM" id="SSF48403">
    <property type="entry name" value="Ankyrin repeat"/>
    <property type="match status" value="1"/>
</dbReference>
<proteinExistence type="predicted"/>
<evidence type="ECO:0000313" key="5">
    <source>
        <dbReference type="EMBL" id="CAF3598420.1"/>
    </source>
</evidence>